<feature type="compositionally biased region" description="Polar residues" evidence="8">
    <location>
        <begin position="955"/>
        <end position="970"/>
    </location>
</feature>
<evidence type="ECO:0000256" key="2">
    <source>
        <dbReference type="ARBA" id="ARBA00022723"/>
    </source>
</evidence>
<comment type="caution">
    <text evidence="11">The sequence shown here is derived from an EMBL/GenBank/DDBJ whole genome shotgun (WGS) entry which is preliminary data.</text>
</comment>
<feature type="region of interest" description="Disordered" evidence="8">
    <location>
        <begin position="1034"/>
        <end position="1067"/>
    </location>
</feature>
<dbReference type="PROSITE" id="PS50105">
    <property type="entry name" value="SAM_DOMAIN"/>
    <property type="match status" value="1"/>
</dbReference>
<evidence type="ECO:0000259" key="9">
    <source>
        <dbReference type="PROSITE" id="PS50105"/>
    </source>
</evidence>
<dbReference type="Pfam" id="PF00536">
    <property type="entry name" value="SAM_1"/>
    <property type="match status" value="1"/>
</dbReference>
<evidence type="ECO:0000259" key="10">
    <source>
        <dbReference type="PROSITE" id="PS51024"/>
    </source>
</evidence>
<dbReference type="PANTHER" id="PTHR12247">
    <property type="entry name" value="POLYCOMB GROUP PROTEIN"/>
    <property type="match status" value="1"/>
</dbReference>
<feature type="compositionally biased region" description="Polar residues" evidence="8">
    <location>
        <begin position="291"/>
        <end position="305"/>
    </location>
</feature>
<dbReference type="InterPro" id="IPR038603">
    <property type="entry name" value="Znf_FCS_sf"/>
</dbReference>
<feature type="region of interest" description="Disordered" evidence="8">
    <location>
        <begin position="1"/>
        <end position="124"/>
    </location>
</feature>
<dbReference type="GO" id="GO:0035102">
    <property type="term" value="C:PRC1 complex"/>
    <property type="evidence" value="ECO:0007669"/>
    <property type="project" value="TreeGrafter"/>
</dbReference>
<feature type="compositionally biased region" description="Low complexity" evidence="8">
    <location>
        <begin position="1214"/>
        <end position="1232"/>
    </location>
</feature>
<organism evidence="11 12">
    <name type="scientific">Daphnia sinensis</name>
    <dbReference type="NCBI Taxonomy" id="1820382"/>
    <lineage>
        <taxon>Eukaryota</taxon>
        <taxon>Metazoa</taxon>
        <taxon>Ecdysozoa</taxon>
        <taxon>Arthropoda</taxon>
        <taxon>Crustacea</taxon>
        <taxon>Branchiopoda</taxon>
        <taxon>Diplostraca</taxon>
        <taxon>Cladocera</taxon>
        <taxon>Anomopoda</taxon>
        <taxon>Daphniidae</taxon>
        <taxon>Daphnia</taxon>
        <taxon>Daphnia similis group</taxon>
    </lineage>
</organism>
<dbReference type="EMBL" id="WJBH02000004">
    <property type="protein sequence ID" value="KAI9560239.1"/>
    <property type="molecule type" value="Genomic_DNA"/>
</dbReference>
<evidence type="ECO:0000256" key="4">
    <source>
        <dbReference type="ARBA" id="ARBA00022833"/>
    </source>
</evidence>
<feature type="region of interest" description="Disordered" evidence="8">
    <location>
        <begin position="915"/>
        <end position="977"/>
    </location>
</feature>
<name>A0AAD5KTB0_9CRUS</name>
<dbReference type="GO" id="GO:0008270">
    <property type="term" value="F:zinc ion binding"/>
    <property type="evidence" value="ECO:0007669"/>
    <property type="project" value="UniProtKB-KW"/>
</dbReference>
<keyword evidence="4" id="KW-0862">Zinc</keyword>
<feature type="region of interest" description="Disordered" evidence="8">
    <location>
        <begin position="291"/>
        <end position="316"/>
    </location>
</feature>
<feature type="region of interest" description="Disordered" evidence="8">
    <location>
        <begin position="891"/>
        <end position="910"/>
    </location>
</feature>
<evidence type="ECO:0000256" key="6">
    <source>
        <dbReference type="ARBA" id="ARBA00023242"/>
    </source>
</evidence>
<dbReference type="PROSITE" id="PS51024">
    <property type="entry name" value="ZF_FCS"/>
    <property type="match status" value="1"/>
</dbReference>
<evidence type="ECO:0000313" key="12">
    <source>
        <dbReference type="Proteomes" id="UP000820818"/>
    </source>
</evidence>
<feature type="compositionally biased region" description="Basic and acidic residues" evidence="8">
    <location>
        <begin position="1034"/>
        <end position="1049"/>
    </location>
</feature>
<keyword evidence="2" id="KW-0479">Metal-binding</keyword>
<evidence type="ECO:0000256" key="3">
    <source>
        <dbReference type="ARBA" id="ARBA00022771"/>
    </source>
</evidence>
<dbReference type="GO" id="GO:0042393">
    <property type="term" value="F:histone binding"/>
    <property type="evidence" value="ECO:0007669"/>
    <property type="project" value="TreeGrafter"/>
</dbReference>
<feature type="compositionally biased region" description="Low complexity" evidence="8">
    <location>
        <begin position="1179"/>
        <end position="1191"/>
    </location>
</feature>
<feature type="domain" description="SAM" evidence="9">
    <location>
        <begin position="1242"/>
        <end position="1306"/>
    </location>
</feature>
<feature type="compositionally biased region" description="Polar residues" evidence="8">
    <location>
        <begin position="495"/>
        <end position="514"/>
    </location>
</feature>
<dbReference type="InterPro" id="IPR001660">
    <property type="entry name" value="SAM"/>
</dbReference>
<evidence type="ECO:0000256" key="8">
    <source>
        <dbReference type="SAM" id="MobiDB-lite"/>
    </source>
</evidence>
<gene>
    <name evidence="11" type="ORF">GHT06_014253</name>
</gene>
<keyword evidence="6" id="KW-0539">Nucleus</keyword>
<dbReference type="GO" id="GO:0003677">
    <property type="term" value="F:DNA binding"/>
    <property type="evidence" value="ECO:0007669"/>
    <property type="project" value="UniProtKB-KW"/>
</dbReference>
<feature type="compositionally biased region" description="Low complexity" evidence="8">
    <location>
        <begin position="932"/>
        <end position="945"/>
    </location>
</feature>
<sequence>MSESTKNESESSSTTTAVPSGTPTVVPVGPGSNQSSAPSAPSSVVEAMQSPMGPTQIPTQFVFQQQIMASPQQQQQQQLMASPQQQQQQQQGNTPGPSPGGSQTQPNGGGNNPSPMNGGMNAAMTMNPSAMSTINMSAMNSMMPSLANNGMAGMTMASMNAAGFQQSMGHPVMSSGGMPQVQVIQQQLPYLQQLYSNAQGQQFLMPGNISLQPTGVNQTIQVIAAGKPFQPGQLTPHLQITGNNMIKSHQNDNNAILQFFNNARNNGCIPTSNNQTLVIGPLITNTQAGNYTQQGQQTKPNDMNKQNQQQQQQQQQPYFQVVNGMPPKSPVMASTVGNVNKNNMPGGTVSVSQATNMLPQPQIVTSQANSAPMQIGGPMQPMQIISQMQGSQMGQSLGFLPPNFYQFATSGGIGGQQGPIIIRQHGQPDGMFFQAAPQPTITAQAAPPQPVPTLTTAIKPRAETPSKAGGTRPLSTILPSSSGTSTTPTPIRPASSMSNQTFTSGTATGAQTGNPRPAVYQESWTTSTKSAATSGTDSCTSSTNPFTACTAAAATTTTTATAASTTTTAATTKSVACCLSATHCSTVPDAKFLPDSAISTTAPATDPHVTSSFSTSDPTNAGCKSTCTISATPTTTAAATTTTTAAAATTTTAATSTTSAATSIPNEQRNHHYAECPSAATTKYDVSCSNAYPTANAKCCTYDPAGDPATISATARIDADTSLHFICILRPDYHHHNNYACAMAPHPHQVNMTSNEKTDQQHPQILTIPVGSAVYPMNMTGTHNIRSATPMNNFQTMNGDLGQNHPGQLNIHMPMSSSQSTTCFITNPAVTSASRMSAPLGGGLITVGPAAPLSAMASMTHAVPPSSSPITISTQGPRMAMPPLQPVTVTVSASPAPQFPLPSPARQPSTPLLSTAEKVEEPKQSPRTPAEPISVPSAPTPTSSVEDVPAKKEASQLNGQQNENHITNHSPALREKKEPNLPQAVVRPQILTHVLGDFVIQESSEPFPVGRFHPNEALTRCNGHRNHENYNFKLDGEPPKKKLHVEQPTENHQSPPSAPQPPATTVANEVQQMSTPKGATMATCEGCGKMDFVAKSRRSKRFCSTACAKKPAINAPPAVVTVQSQYQQQQQETVSTTTTANGQGAKAAGGGGLLTTATSTTHSPVASITIDINKLAPPSAATVPPCTTPTTNFAPAGDKEDSSLDAELLALAAQQTRSPTTSLPQTPTQQPKPECKTNPAKWSVTEVADFVRSLTGCTDYAEDFAMQEIDGQALMLLKADHLMSAMSMKLGPALKICAKIDAMRGASSTEGGNQSNGN</sequence>
<dbReference type="InterPro" id="IPR013761">
    <property type="entry name" value="SAM/pointed_sf"/>
</dbReference>
<dbReference type="InterPro" id="IPR012313">
    <property type="entry name" value="Znf_FCS"/>
</dbReference>
<keyword evidence="12" id="KW-1185">Reference proteome</keyword>
<feature type="compositionally biased region" description="Low complexity" evidence="8">
    <location>
        <begin position="473"/>
        <end position="493"/>
    </location>
</feature>
<proteinExistence type="predicted"/>
<feature type="region of interest" description="Disordered" evidence="8">
    <location>
        <begin position="462"/>
        <end position="526"/>
    </location>
</feature>
<feature type="compositionally biased region" description="Low complexity" evidence="8">
    <location>
        <begin position="64"/>
        <end position="124"/>
    </location>
</feature>
<dbReference type="SMART" id="SM00454">
    <property type="entry name" value="SAM"/>
    <property type="match status" value="1"/>
</dbReference>
<feature type="compositionally biased region" description="Low complexity" evidence="8">
    <location>
        <begin position="306"/>
        <end position="316"/>
    </location>
</feature>
<evidence type="ECO:0000256" key="1">
    <source>
        <dbReference type="ARBA" id="ARBA00004123"/>
    </source>
</evidence>
<dbReference type="InterPro" id="IPR050548">
    <property type="entry name" value="PcG_chromatin_remod_factors"/>
</dbReference>
<dbReference type="CDD" id="cd09577">
    <property type="entry name" value="SAM_Ph1_2_3"/>
    <property type="match status" value="1"/>
</dbReference>
<comment type="subcellular location">
    <subcellularLocation>
        <location evidence="1">Nucleus</location>
    </subcellularLocation>
</comment>
<dbReference type="Gene3D" id="1.10.150.50">
    <property type="entry name" value="Transcription Factor, Ets-1"/>
    <property type="match status" value="1"/>
</dbReference>
<keyword evidence="5" id="KW-0238">DNA-binding</keyword>
<reference evidence="11 12" key="1">
    <citation type="submission" date="2022-05" db="EMBL/GenBank/DDBJ databases">
        <title>A multi-omics perspective on studying reproductive biology in Daphnia sinensis.</title>
        <authorList>
            <person name="Jia J."/>
        </authorList>
    </citation>
    <scope>NUCLEOTIDE SEQUENCE [LARGE SCALE GENOMIC DNA]</scope>
    <source>
        <strain evidence="11 12">WSL</strain>
    </source>
</reference>
<feature type="compositionally biased region" description="Polar residues" evidence="8">
    <location>
        <begin position="52"/>
        <end position="63"/>
    </location>
</feature>
<dbReference type="Proteomes" id="UP000820818">
    <property type="component" value="Linkage Group LG4"/>
</dbReference>
<protein>
    <submittedName>
        <fullName evidence="11">Uncharacterized protein</fullName>
    </submittedName>
</protein>
<evidence type="ECO:0000256" key="5">
    <source>
        <dbReference type="ARBA" id="ARBA00023125"/>
    </source>
</evidence>
<feature type="region of interest" description="Disordered" evidence="8">
    <location>
        <begin position="1179"/>
        <end position="1200"/>
    </location>
</feature>
<accession>A0AAD5KTB0</accession>
<evidence type="ECO:0000313" key="11">
    <source>
        <dbReference type="EMBL" id="KAI9560239.1"/>
    </source>
</evidence>
<dbReference type="Gene3D" id="3.30.60.160">
    <property type="match status" value="1"/>
</dbReference>
<dbReference type="GO" id="GO:0003682">
    <property type="term" value="F:chromatin binding"/>
    <property type="evidence" value="ECO:0007669"/>
    <property type="project" value="TreeGrafter"/>
</dbReference>
<evidence type="ECO:0000256" key="7">
    <source>
        <dbReference type="PROSITE-ProRule" id="PRU00367"/>
    </source>
</evidence>
<feature type="domain" description="FCS-type" evidence="10">
    <location>
        <begin position="1075"/>
        <end position="1109"/>
    </location>
</feature>
<dbReference type="SUPFAM" id="SSF47769">
    <property type="entry name" value="SAM/Pointed domain"/>
    <property type="match status" value="1"/>
</dbReference>
<keyword evidence="3 7" id="KW-0863">Zinc-finger</keyword>
<dbReference type="GO" id="GO:0045892">
    <property type="term" value="P:negative regulation of DNA-templated transcription"/>
    <property type="evidence" value="ECO:0007669"/>
    <property type="project" value="TreeGrafter"/>
</dbReference>
<dbReference type="PANTHER" id="PTHR12247:SF138">
    <property type="entry name" value="POLYHOMEOTIC DISTAL, ISOFORM A-RELATED"/>
    <property type="match status" value="1"/>
</dbReference>
<feature type="compositionally biased region" description="Low complexity" evidence="8">
    <location>
        <begin position="10"/>
        <end position="45"/>
    </location>
</feature>
<feature type="region of interest" description="Disordered" evidence="8">
    <location>
        <begin position="1214"/>
        <end position="1240"/>
    </location>
</feature>